<accession>A0A949WPN8</accession>
<evidence type="ECO:0000259" key="1">
    <source>
        <dbReference type="PROSITE" id="PS50883"/>
    </source>
</evidence>
<dbReference type="SMART" id="SM00052">
    <property type="entry name" value="EAL"/>
    <property type="match status" value="1"/>
</dbReference>
<dbReference type="Pfam" id="PF08668">
    <property type="entry name" value="HDOD"/>
    <property type="match status" value="1"/>
</dbReference>
<gene>
    <name evidence="3" type="ORF">I6U48_01470</name>
</gene>
<dbReference type="InterPro" id="IPR052340">
    <property type="entry name" value="RNase_Y/CdgJ"/>
</dbReference>
<dbReference type="PROSITE" id="PS50883">
    <property type="entry name" value="EAL"/>
    <property type="match status" value="1"/>
</dbReference>
<dbReference type="InterPro" id="IPR014408">
    <property type="entry name" value="dGMP_Pdiesterase_EAL/HD-GYP"/>
</dbReference>
<comment type="caution">
    <text evidence="3">The sequence shown here is derived from an EMBL/GenBank/DDBJ whole genome shotgun (WGS) entry which is preliminary data.</text>
</comment>
<organism evidence="3 4">
    <name type="scientific">Clostridium thailandense</name>
    <dbReference type="NCBI Taxonomy" id="2794346"/>
    <lineage>
        <taxon>Bacteria</taxon>
        <taxon>Bacillati</taxon>
        <taxon>Bacillota</taxon>
        <taxon>Clostridia</taxon>
        <taxon>Eubacteriales</taxon>
        <taxon>Clostridiaceae</taxon>
        <taxon>Clostridium</taxon>
    </lineage>
</organism>
<dbReference type="InterPro" id="IPR013976">
    <property type="entry name" value="HDOD"/>
</dbReference>
<evidence type="ECO:0000259" key="2">
    <source>
        <dbReference type="PROSITE" id="PS51833"/>
    </source>
</evidence>
<dbReference type="AlphaFoldDB" id="A0A949WPN8"/>
<feature type="domain" description="HDOD" evidence="2">
    <location>
        <begin position="197"/>
        <end position="384"/>
    </location>
</feature>
<dbReference type="InterPro" id="IPR001633">
    <property type="entry name" value="EAL_dom"/>
</dbReference>
<dbReference type="PANTHER" id="PTHR33525">
    <property type="match status" value="1"/>
</dbReference>
<reference evidence="3" key="1">
    <citation type="submission" date="2020-12" db="EMBL/GenBank/DDBJ databases">
        <title>Clostridium thailandense sp. nov., a novel acetogenic bacterium isolated from peat land soil in Thailand.</title>
        <authorList>
            <person name="Chaikitkaew S."/>
            <person name="Birkeland N.K."/>
        </authorList>
    </citation>
    <scope>NUCLEOTIDE SEQUENCE</scope>
    <source>
        <strain evidence="3">PL3</strain>
    </source>
</reference>
<evidence type="ECO:0000313" key="3">
    <source>
        <dbReference type="EMBL" id="MBV7271581.1"/>
    </source>
</evidence>
<dbReference type="PROSITE" id="PS51833">
    <property type="entry name" value="HDOD"/>
    <property type="match status" value="1"/>
</dbReference>
<dbReference type="PANTHER" id="PTHR33525:SF4">
    <property type="entry name" value="CYCLIC DI-GMP PHOSPHODIESTERASE CDGJ"/>
    <property type="match status" value="1"/>
</dbReference>
<dbReference type="Proteomes" id="UP000694308">
    <property type="component" value="Unassembled WGS sequence"/>
</dbReference>
<sequence>MDVFIARQPIFDRNNKVIAYELLFRSDYNNLYNNDDGDKATLDVIYSLSTIGIDNVICGKKAFINFTDKLIKDGIPEAISPDILVVEILETVEPSFDIVLECQNLKQLGYRIALDDFVFDEKYKELIDIVDIIKIDFRITKGKERRDIINRLKSKNIKFLAEKVETIEEFNEAIDYGYSYFQGYYFSKPVIITGKGIPTNKLVSLRILQELVKSELNIKKIEELVLRDVSIPYKFFKLINSSAYGFNGKIGSISRAIALIGENETRKWLYAILMKNIAGNKNDELITCSLIRAKFAELIVNKCSCNCDSITAYIMGIFSLIDSILSRPISDVLNEIFLPSEVNAALLGENNYLGTILNLIKSYERGEWDKTIIYSEELSVSSEDILDSYIEAIKWVKNF</sequence>
<dbReference type="EMBL" id="JAEEGC010000007">
    <property type="protein sequence ID" value="MBV7271581.1"/>
    <property type="molecule type" value="Genomic_DNA"/>
</dbReference>
<protein>
    <submittedName>
        <fullName evidence="3">EAL domain-containing protein</fullName>
    </submittedName>
</protein>
<dbReference type="PIRSF" id="PIRSF003180">
    <property type="entry name" value="DiGMPpdiest_YuxH"/>
    <property type="match status" value="1"/>
</dbReference>
<dbReference type="Pfam" id="PF00563">
    <property type="entry name" value="EAL"/>
    <property type="match status" value="1"/>
</dbReference>
<dbReference type="RefSeq" id="WP_218318620.1">
    <property type="nucleotide sequence ID" value="NZ_JAEEGC010000007.1"/>
</dbReference>
<keyword evidence="4" id="KW-1185">Reference proteome</keyword>
<evidence type="ECO:0000313" key="4">
    <source>
        <dbReference type="Proteomes" id="UP000694308"/>
    </source>
</evidence>
<name>A0A949WPN8_9CLOT</name>
<feature type="domain" description="EAL" evidence="1">
    <location>
        <begin position="1"/>
        <end position="203"/>
    </location>
</feature>
<proteinExistence type="predicted"/>